<evidence type="ECO:0000256" key="1">
    <source>
        <dbReference type="ARBA" id="ARBA00022737"/>
    </source>
</evidence>
<reference evidence="4 5" key="1">
    <citation type="submission" date="2018-06" db="EMBL/GenBank/DDBJ databases">
        <title>The Genome of Cuscuta australis (Dodder) Provides Insight into the Evolution of Plant Parasitism.</title>
        <authorList>
            <person name="Liu H."/>
        </authorList>
    </citation>
    <scope>NUCLEOTIDE SEQUENCE [LARGE SCALE GENOMIC DNA]</scope>
    <source>
        <strain evidence="5">cv. Yunnan</strain>
        <tissue evidence="4">Vines</tissue>
    </source>
</reference>
<protein>
    <recommendedName>
        <fullName evidence="6">Pentacotripeptide-repeat region of PRORP domain-containing protein</fullName>
    </recommendedName>
</protein>
<dbReference type="EMBL" id="NQVE01000054">
    <property type="protein sequence ID" value="RAL50940.1"/>
    <property type="molecule type" value="Genomic_DNA"/>
</dbReference>
<accession>A0A328E0E8</accession>
<proteinExistence type="predicted"/>
<evidence type="ECO:0000313" key="5">
    <source>
        <dbReference type="Proteomes" id="UP000249390"/>
    </source>
</evidence>
<feature type="region of interest" description="Disordered" evidence="3">
    <location>
        <begin position="110"/>
        <end position="131"/>
    </location>
</feature>
<dbReference type="InterPro" id="IPR002885">
    <property type="entry name" value="PPR_rpt"/>
</dbReference>
<feature type="repeat" description="PPR" evidence="2">
    <location>
        <begin position="451"/>
        <end position="485"/>
    </location>
</feature>
<dbReference type="PROSITE" id="PS51375">
    <property type="entry name" value="PPR"/>
    <property type="match status" value="1"/>
</dbReference>
<sequence length="529" mass="60224">MENALFVRAHAIDLILVGIFARAEQTSSHSSLWGKGNSRGERISIKTQYFSTRICNRRSPKNFRHPRRPKLPPEPDFRLHRVFENEYRSHLKPIPAETPCDNIAADDHDRENQARNDGDKLKEEGEEQQREDEIYYNDGNEWESDEIAAISSLFRGRVPQKPGNLNRKRPLPLPLPHKIRPIGLPNPKTFAAKNGVSAARKSITKRMYKDPGFLLGLAKEIKGLSEEEHVSAVLDKWGPFLRKGSLSMTVRELGHFGLPARALQTFCWAEKQPHLFPDDRILASTIEVLAMSHELKISSHFDKFTNMSSRGVFEAMLRGCIKGGSLKLALELLSSARDGKRMLDAGLYAQLILKFGKNSYHKIVVLQLLEELAERDDLDLKQQDCTAIMKVCSRLGKSELVEGLYAWFKSSVRDPGVVMYTTLIHSRYLAKKYREALEVVWEMEAANCLFDLPAYSVVIKLFVALNDLSRASRYFSKLKEAGFAPTFDLYRDLIKIYSSSGRFAKCREISREAEMAGFKWDKELTTIAT</sequence>
<keyword evidence="5" id="KW-1185">Reference proteome</keyword>
<dbReference type="Proteomes" id="UP000249390">
    <property type="component" value="Unassembled WGS sequence"/>
</dbReference>
<organism evidence="4 5">
    <name type="scientific">Cuscuta australis</name>
    <dbReference type="NCBI Taxonomy" id="267555"/>
    <lineage>
        <taxon>Eukaryota</taxon>
        <taxon>Viridiplantae</taxon>
        <taxon>Streptophyta</taxon>
        <taxon>Embryophyta</taxon>
        <taxon>Tracheophyta</taxon>
        <taxon>Spermatophyta</taxon>
        <taxon>Magnoliopsida</taxon>
        <taxon>eudicotyledons</taxon>
        <taxon>Gunneridae</taxon>
        <taxon>Pentapetalae</taxon>
        <taxon>asterids</taxon>
        <taxon>lamiids</taxon>
        <taxon>Solanales</taxon>
        <taxon>Convolvulaceae</taxon>
        <taxon>Cuscuteae</taxon>
        <taxon>Cuscuta</taxon>
        <taxon>Cuscuta subgen. Grammica</taxon>
        <taxon>Cuscuta sect. Cleistogrammica</taxon>
    </lineage>
</organism>
<keyword evidence="1" id="KW-0677">Repeat</keyword>
<comment type="caution">
    <text evidence="4">The sequence shown here is derived from an EMBL/GenBank/DDBJ whole genome shotgun (WGS) entry which is preliminary data.</text>
</comment>
<dbReference type="Pfam" id="PF13812">
    <property type="entry name" value="PPR_3"/>
    <property type="match status" value="1"/>
</dbReference>
<gene>
    <name evidence="4" type="ORF">DM860_005296</name>
</gene>
<evidence type="ECO:0000256" key="3">
    <source>
        <dbReference type="SAM" id="MobiDB-lite"/>
    </source>
</evidence>
<evidence type="ECO:0000256" key="2">
    <source>
        <dbReference type="PROSITE-ProRule" id="PRU00708"/>
    </source>
</evidence>
<evidence type="ECO:0000313" key="4">
    <source>
        <dbReference type="EMBL" id="RAL50940.1"/>
    </source>
</evidence>
<dbReference type="PANTHER" id="PTHR47930">
    <property type="entry name" value="YALI0C12947P"/>
    <property type="match status" value="1"/>
</dbReference>
<dbReference type="AlphaFoldDB" id="A0A328E0E8"/>
<dbReference type="PANTHER" id="PTHR47930:SF2">
    <property type="entry name" value="PENTATRICOPEPTIDE REPEAT PROTEIN (AFU_ORTHOLOGUE AFUA_8G04250)"/>
    <property type="match status" value="1"/>
</dbReference>
<dbReference type="Gene3D" id="1.25.40.10">
    <property type="entry name" value="Tetratricopeptide repeat domain"/>
    <property type="match status" value="2"/>
</dbReference>
<evidence type="ECO:0008006" key="6">
    <source>
        <dbReference type="Google" id="ProtNLM"/>
    </source>
</evidence>
<name>A0A328E0E8_9ASTE</name>
<dbReference type="InterPro" id="IPR011990">
    <property type="entry name" value="TPR-like_helical_dom_sf"/>
</dbReference>